<dbReference type="AlphaFoldDB" id="A0A506UI95"/>
<name>A0A506UI95_9HYPH</name>
<keyword evidence="2" id="KW-1185">Reference proteome</keyword>
<evidence type="ECO:0000313" key="1">
    <source>
        <dbReference type="EMBL" id="TPW33054.1"/>
    </source>
</evidence>
<proteinExistence type="predicted"/>
<sequence>MTRIWRQSGFIENDPWVVETDDLKAGEGQRRLVPFDEVVEGPLGGNGSFGVIVSPFDDIRLLAPVLDRIEIIALTFPGFGDGRAFSQASLLRDRLGYRGELRAVGDILIDPLVHMLRCGFDSFAVSNPTAIRRLEEGLLPEVTLYYQPASRDAKREGGYNWRRSL</sequence>
<protein>
    <submittedName>
        <fullName evidence="1">DUF934 domain-containing protein</fullName>
    </submittedName>
</protein>
<comment type="caution">
    <text evidence="1">The sequence shown here is derived from an EMBL/GenBank/DDBJ whole genome shotgun (WGS) entry which is preliminary data.</text>
</comment>
<dbReference type="RefSeq" id="WP_141146989.1">
    <property type="nucleotide sequence ID" value="NZ_VHLG01000001.1"/>
</dbReference>
<evidence type="ECO:0000313" key="2">
    <source>
        <dbReference type="Proteomes" id="UP000318801"/>
    </source>
</evidence>
<dbReference type="Pfam" id="PF06073">
    <property type="entry name" value="DUF934"/>
    <property type="match status" value="1"/>
</dbReference>
<gene>
    <name evidence="1" type="ORF">FJU08_00345</name>
</gene>
<reference evidence="1 2" key="1">
    <citation type="submission" date="2019-06" db="EMBL/GenBank/DDBJ databases">
        <authorList>
            <person name="Li M."/>
        </authorList>
    </citation>
    <scope>NUCLEOTIDE SEQUENCE [LARGE SCALE GENOMIC DNA]</scope>
    <source>
        <strain evidence="1 2">BGMRC2036</strain>
    </source>
</reference>
<dbReference type="PIRSF" id="PIRSF030820">
    <property type="entry name" value="UCP030820"/>
    <property type="match status" value="1"/>
</dbReference>
<dbReference type="OrthoDB" id="9800421at2"/>
<dbReference type="EMBL" id="VHLG01000001">
    <property type="protein sequence ID" value="TPW33054.1"/>
    <property type="molecule type" value="Genomic_DNA"/>
</dbReference>
<dbReference type="Proteomes" id="UP000318801">
    <property type="component" value="Unassembled WGS sequence"/>
</dbReference>
<organism evidence="1 2">
    <name type="scientific">Martelella alba</name>
    <dbReference type="NCBI Taxonomy" id="2590451"/>
    <lineage>
        <taxon>Bacteria</taxon>
        <taxon>Pseudomonadati</taxon>
        <taxon>Pseudomonadota</taxon>
        <taxon>Alphaproteobacteria</taxon>
        <taxon>Hyphomicrobiales</taxon>
        <taxon>Aurantimonadaceae</taxon>
        <taxon>Martelella</taxon>
    </lineage>
</organism>
<dbReference type="InterPro" id="IPR008318">
    <property type="entry name" value="UCP030820"/>
</dbReference>
<accession>A0A506UI95</accession>